<organism evidence="2 3">
    <name type="scientific">Eumeta variegata</name>
    <name type="common">Bagworm moth</name>
    <name type="synonym">Eumeta japonica</name>
    <dbReference type="NCBI Taxonomy" id="151549"/>
    <lineage>
        <taxon>Eukaryota</taxon>
        <taxon>Metazoa</taxon>
        <taxon>Ecdysozoa</taxon>
        <taxon>Arthropoda</taxon>
        <taxon>Hexapoda</taxon>
        <taxon>Insecta</taxon>
        <taxon>Pterygota</taxon>
        <taxon>Neoptera</taxon>
        <taxon>Endopterygota</taxon>
        <taxon>Lepidoptera</taxon>
        <taxon>Glossata</taxon>
        <taxon>Ditrysia</taxon>
        <taxon>Tineoidea</taxon>
        <taxon>Psychidae</taxon>
        <taxon>Oiketicinae</taxon>
        <taxon>Eumeta</taxon>
    </lineage>
</organism>
<proteinExistence type="predicted"/>
<evidence type="ECO:0000313" key="2">
    <source>
        <dbReference type="EMBL" id="GBP38231.1"/>
    </source>
</evidence>
<evidence type="ECO:0000256" key="1">
    <source>
        <dbReference type="SAM" id="MobiDB-lite"/>
    </source>
</evidence>
<dbReference type="EMBL" id="BGZK01000345">
    <property type="protein sequence ID" value="GBP38231.1"/>
    <property type="molecule type" value="Genomic_DNA"/>
</dbReference>
<keyword evidence="3" id="KW-1185">Reference proteome</keyword>
<comment type="caution">
    <text evidence="2">The sequence shown here is derived from an EMBL/GenBank/DDBJ whole genome shotgun (WGS) entry which is preliminary data.</text>
</comment>
<sequence length="111" mass="12210">MRAGACQDTLGCSTWQYLDLFVHSRRELNLARCENVDENRSGRTDSSVSGEDSAASLLKDKGAGEPSESGWSSLLRDTHNLKGVTGAFPVSWEGMRYRTGKDRANGRGERE</sequence>
<reference evidence="2 3" key="1">
    <citation type="journal article" date="2019" name="Commun. Biol.">
        <title>The bagworm genome reveals a unique fibroin gene that provides high tensile strength.</title>
        <authorList>
            <person name="Kono N."/>
            <person name="Nakamura H."/>
            <person name="Ohtoshi R."/>
            <person name="Tomita M."/>
            <person name="Numata K."/>
            <person name="Arakawa K."/>
        </authorList>
    </citation>
    <scope>NUCLEOTIDE SEQUENCE [LARGE SCALE GENOMIC DNA]</scope>
</reference>
<evidence type="ECO:0000313" key="3">
    <source>
        <dbReference type="Proteomes" id="UP000299102"/>
    </source>
</evidence>
<feature type="region of interest" description="Disordered" evidence="1">
    <location>
        <begin position="37"/>
        <end position="76"/>
    </location>
</feature>
<dbReference type="Proteomes" id="UP000299102">
    <property type="component" value="Unassembled WGS sequence"/>
</dbReference>
<name>A0A4C1VI97_EUMVA</name>
<dbReference type="AlphaFoldDB" id="A0A4C1VI97"/>
<protein>
    <submittedName>
        <fullName evidence="2">Uncharacterized protein</fullName>
    </submittedName>
</protein>
<accession>A0A4C1VI97</accession>
<gene>
    <name evidence="2" type="ORF">EVAR_18111_1</name>
</gene>